<sequence>MQDILEAVNRYKLRGTSSFVPGHDLPRKIGAQFIGSLVSQGRLNFFCASLVARFTVSSDVLFVASRDAVQGISCDGFGIESLFSVSGFVAGEVSAMASSGSSVVVGCSAGLVKLSSRLKLHDSVVFDDYTNNILCIAVASDTSCIATGGTNAIVTVWAHDMHPLHYLTGHVDWVRFVKFTKPSYRKSWLFSAGDDGLIFQWDPASGVMLSRIDCTRARDIRAFDVSCEHELMAVACETPTIQLYRITSGTAVATHRSDVVQHCLVGEVADAHCSALTALCLSSDAQWVVSAGEDETLTVSSVKESRRMYICSQFVVRRHCMTFMNTFTALCLLASPPESSAIIVAACATDGTVVQWVVNPMTSRRSYTKKLQLNLGVLVGMDVLRGVTNR</sequence>
<organism evidence="5">
    <name type="scientific">Trypanosoma vivax (strain Y486)</name>
    <dbReference type="NCBI Taxonomy" id="1055687"/>
    <lineage>
        <taxon>Eukaryota</taxon>
        <taxon>Discoba</taxon>
        <taxon>Euglenozoa</taxon>
        <taxon>Kinetoplastea</taxon>
        <taxon>Metakinetoplastina</taxon>
        <taxon>Trypanosomatida</taxon>
        <taxon>Trypanosomatidae</taxon>
        <taxon>Trypanosoma</taxon>
        <taxon>Duttonella</taxon>
    </lineage>
</organism>
<keyword evidence="2" id="KW-0853">WD repeat</keyword>
<comment type="subcellular location">
    <subcellularLocation>
        <location evidence="1">Nucleus</location>
    </subcellularLocation>
</comment>
<dbReference type="InterPro" id="IPR036322">
    <property type="entry name" value="WD40_repeat_dom_sf"/>
</dbReference>
<dbReference type="Pfam" id="PF00400">
    <property type="entry name" value="WD40"/>
    <property type="match status" value="2"/>
</dbReference>
<proteinExistence type="predicted"/>
<evidence type="ECO:0000256" key="3">
    <source>
        <dbReference type="ARBA" id="ARBA00022737"/>
    </source>
</evidence>
<evidence type="ECO:0000256" key="2">
    <source>
        <dbReference type="ARBA" id="ARBA00022574"/>
    </source>
</evidence>
<dbReference type="SMART" id="SM00320">
    <property type="entry name" value="WD40"/>
    <property type="match status" value="4"/>
</dbReference>
<evidence type="ECO:0000313" key="5">
    <source>
        <dbReference type="EMBL" id="CCC53566.1"/>
    </source>
</evidence>
<gene>
    <name evidence="5" type="ORF">TVY486_1110500</name>
</gene>
<dbReference type="OMA" id="HYMFSTE"/>
<keyword evidence="3" id="KW-0677">Repeat</keyword>
<evidence type="ECO:0000256" key="4">
    <source>
        <dbReference type="ARBA" id="ARBA00023242"/>
    </source>
</evidence>
<dbReference type="InterPro" id="IPR001680">
    <property type="entry name" value="WD40_rpt"/>
</dbReference>
<dbReference type="PANTHER" id="PTHR19848:SF0">
    <property type="entry name" value="NOTCHLESS PROTEIN HOMOLOG 1"/>
    <property type="match status" value="1"/>
</dbReference>
<dbReference type="SUPFAM" id="SSF50978">
    <property type="entry name" value="WD40 repeat-like"/>
    <property type="match status" value="1"/>
</dbReference>
<dbReference type="EMBL" id="HE573027">
    <property type="protein sequence ID" value="CCC53566.1"/>
    <property type="molecule type" value="Genomic_DNA"/>
</dbReference>
<name>G0UCK6_TRYVY</name>
<dbReference type="Gene3D" id="2.130.10.10">
    <property type="entry name" value="YVTN repeat-like/Quinoprotein amine dehydrogenase"/>
    <property type="match status" value="2"/>
</dbReference>
<dbReference type="GO" id="GO:0000027">
    <property type="term" value="P:ribosomal large subunit assembly"/>
    <property type="evidence" value="ECO:0007669"/>
    <property type="project" value="TreeGrafter"/>
</dbReference>
<accession>G0UCK6</accession>
<dbReference type="VEuPathDB" id="TriTrypDB:TvY486_1110500"/>
<reference evidence="5" key="1">
    <citation type="journal article" date="2012" name="Proc. Natl. Acad. Sci. U.S.A.">
        <title>Antigenic diversity is generated by distinct evolutionary mechanisms in African trypanosome species.</title>
        <authorList>
            <person name="Jackson A.P."/>
            <person name="Berry A."/>
            <person name="Aslett M."/>
            <person name="Allison H.C."/>
            <person name="Burton P."/>
            <person name="Vavrova-Anderson J."/>
            <person name="Brown R."/>
            <person name="Browne H."/>
            <person name="Corton N."/>
            <person name="Hauser H."/>
            <person name="Gamble J."/>
            <person name="Gilderthorp R."/>
            <person name="Marcello L."/>
            <person name="McQuillan J."/>
            <person name="Otto T.D."/>
            <person name="Quail M.A."/>
            <person name="Sanders M.J."/>
            <person name="van Tonder A."/>
            <person name="Ginger M.L."/>
            <person name="Field M.C."/>
            <person name="Barry J.D."/>
            <person name="Hertz-Fowler C."/>
            <person name="Berriman M."/>
        </authorList>
    </citation>
    <scope>NUCLEOTIDE SEQUENCE</scope>
    <source>
        <strain evidence="5">Y486</strain>
    </source>
</reference>
<keyword evidence="4" id="KW-0539">Nucleus</keyword>
<dbReference type="PANTHER" id="PTHR19848">
    <property type="entry name" value="WD40 REPEAT PROTEIN"/>
    <property type="match status" value="1"/>
</dbReference>
<protein>
    <submittedName>
        <fullName evidence="5">Uncharacterized protein</fullName>
    </submittedName>
</protein>
<dbReference type="AlphaFoldDB" id="G0UCK6"/>
<dbReference type="GO" id="GO:0005730">
    <property type="term" value="C:nucleolus"/>
    <property type="evidence" value="ECO:0007669"/>
    <property type="project" value="TreeGrafter"/>
</dbReference>
<dbReference type="InterPro" id="IPR015943">
    <property type="entry name" value="WD40/YVTN_repeat-like_dom_sf"/>
</dbReference>
<evidence type="ECO:0000256" key="1">
    <source>
        <dbReference type="ARBA" id="ARBA00004123"/>
    </source>
</evidence>